<evidence type="ECO:0000256" key="2">
    <source>
        <dbReference type="ARBA" id="ARBA00004123"/>
    </source>
</evidence>
<keyword evidence="7" id="KW-0539">Nucleus</keyword>
<evidence type="ECO:0000256" key="1">
    <source>
        <dbReference type="ARBA" id="ARBA00001968"/>
    </source>
</evidence>
<keyword evidence="6" id="KW-0378">Hydrolase</keyword>
<comment type="caution">
    <text evidence="9">The sequence shown here is derived from an EMBL/GenBank/DDBJ whole genome shotgun (WGS) entry which is preliminary data.</text>
</comment>
<dbReference type="GO" id="GO:0005634">
    <property type="term" value="C:nucleus"/>
    <property type="evidence" value="ECO:0007669"/>
    <property type="project" value="UniProtKB-SubCell"/>
</dbReference>
<feature type="domain" description="DDE Tnp4" evidence="8">
    <location>
        <begin position="65"/>
        <end position="206"/>
    </location>
</feature>
<dbReference type="GO" id="GO:0004518">
    <property type="term" value="F:nuclease activity"/>
    <property type="evidence" value="ECO:0007669"/>
    <property type="project" value="UniProtKB-KW"/>
</dbReference>
<keyword evidence="5" id="KW-0479">Metal-binding</keyword>
<dbReference type="InterPro" id="IPR045249">
    <property type="entry name" value="HARBI1-like"/>
</dbReference>
<dbReference type="PANTHER" id="PTHR22930:SF269">
    <property type="entry name" value="NUCLEASE HARBI1-LIKE PROTEIN"/>
    <property type="match status" value="1"/>
</dbReference>
<name>A0A6G0W059_APHCR</name>
<evidence type="ECO:0000256" key="3">
    <source>
        <dbReference type="ARBA" id="ARBA00006958"/>
    </source>
</evidence>
<organism evidence="9 10">
    <name type="scientific">Aphis craccivora</name>
    <name type="common">Cowpea aphid</name>
    <dbReference type="NCBI Taxonomy" id="307492"/>
    <lineage>
        <taxon>Eukaryota</taxon>
        <taxon>Metazoa</taxon>
        <taxon>Ecdysozoa</taxon>
        <taxon>Arthropoda</taxon>
        <taxon>Hexapoda</taxon>
        <taxon>Insecta</taxon>
        <taxon>Pterygota</taxon>
        <taxon>Neoptera</taxon>
        <taxon>Paraneoptera</taxon>
        <taxon>Hemiptera</taxon>
        <taxon>Sternorrhyncha</taxon>
        <taxon>Aphidomorpha</taxon>
        <taxon>Aphidoidea</taxon>
        <taxon>Aphididae</taxon>
        <taxon>Aphidini</taxon>
        <taxon>Aphis</taxon>
        <taxon>Aphis</taxon>
    </lineage>
</organism>
<feature type="non-terminal residue" evidence="9">
    <location>
        <position position="262"/>
    </location>
</feature>
<evidence type="ECO:0000313" key="9">
    <source>
        <dbReference type="EMBL" id="KAF0713214.1"/>
    </source>
</evidence>
<dbReference type="GO" id="GO:0046872">
    <property type="term" value="F:metal ion binding"/>
    <property type="evidence" value="ECO:0007669"/>
    <property type="project" value="UniProtKB-KW"/>
</dbReference>
<gene>
    <name evidence="9" type="ORF">FWK35_00039097</name>
</gene>
<evidence type="ECO:0000256" key="4">
    <source>
        <dbReference type="ARBA" id="ARBA00022722"/>
    </source>
</evidence>
<dbReference type="Pfam" id="PF13359">
    <property type="entry name" value="DDE_Tnp_4"/>
    <property type="match status" value="1"/>
</dbReference>
<keyword evidence="4" id="KW-0540">Nuclease</keyword>
<evidence type="ECO:0000256" key="7">
    <source>
        <dbReference type="ARBA" id="ARBA00023242"/>
    </source>
</evidence>
<dbReference type="OrthoDB" id="6581450at2759"/>
<reference evidence="9 10" key="1">
    <citation type="submission" date="2019-08" db="EMBL/GenBank/DDBJ databases">
        <title>Whole genome of Aphis craccivora.</title>
        <authorList>
            <person name="Voronova N.V."/>
            <person name="Shulinski R.S."/>
            <person name="Bandarenka Y.V."/>
            <person name="Zhorov D.G."/>
            <person name="Warner D."/>
        </authorList>
    </citation>
    <scope>NUCLEOTIDE SEQUENCE [LARGE SCALE GENOMIC DNA]</scope>
    <source>
        <strain evidence="9">180601</strain>
        <tissue evidence="9">Whole Body</tissue>
    </source>
</reference>
<evidence type="ECO:0000256" key="6">
    <source>
        <dbReference type="ARBA" id="ARBA00022801"/>
    </source>
</evidence>
<accession>A0A6G0W059</accession>
<dbReference type="Proteomes" id="UP000478052">
    <property type="component" value="Unassembled WGS sequence"/>
</dbReference>
<keyword evidence="10" id="KW-1185">Reference proteome</keyword>
<proteinExistence type="inferred from homology"/>
<sequence>MSFRALEFSFKRHHYTIGKIVEDVCVAIWNKLFTKHMPIPNKEDYLKISSTFEVLWNFPHVVGCLDGKHLRVKCPEKSGSMFFNYKGYYSIVLQGVADVNYKFIFVDVGAYGKQSDSGTFLASDVYDILDNYKNSLPLPTKIKDTEIVMPYVMLADDAYPLKEYILKPYSKRKLTYEEIIFNYRLSRCRRCVECAFGIMCTKWRLLYLFNLLFNLGPLPQYHQININNSKNILLIVISFVTFCNPNLNICTPPQTRENQFVL</sequence>
<evidence type="ECO:0000313" key="10">
    <source>
        <dbReference type="Proteomes" id="UP000478052"/>
    </source>
</evidence>
<dbReference type="PANTHER" id="PTHR22930">
    <property type="match status" value="1"/>
</dbReference>
<dbReference type="EMBL" id="VUJU01010739">
    <property type="protein sequence ID" value="KAF0713214.1"/>
    <property type="molecule type" value="Genomic_DNA"/>
</dbReference>
<protein>
    <submittedName>
        <fullName evidence="9">Protein ALP1-like</fullName>
    </submittedName>
</protein>
<dbReference type="GO" id="GO:0016787">
    <property type="term" value="F:hydrolase activity"/>
    <property type="evidence" value="ECO:0007669"/>
    <property type="project" value="UniProtKB-KW"/>
</dbReference>
<evidence type="ECO:0000256" key="5">
    <source>
        <dbReference type="ARBA" id="ARBA00022723"/>
    </source>
</evidence>
<comment type="subcellular location">
    <subcellularLocation>
        <location evidence="2">Nucleus</location>
    </subcellularLocation>
</comment>
<dbReference type="AlphaFoldDB" id="A0A6G0W059"/>
<comment type="cofactor">
    <cofactor evidence="1">
        <name>a divalent metal cation</name>
        <dbReference type="ChEBI" id="CHEBI:60240"/>
    </cofactor>
</comment>
<comment type="similarity">
    <text evidence="3">Belongs to the HARBI1 family.</text>
</comment>
<dbReference type="InterPro" id="IPR027806">
    <property type="entry name" value="HARBI1_dom"/>
</dbReference>
<evidence type="ECO:0000259" key="8">
    <source>
        <dbReference type="Pfam" id="PF13359"/>
    </source>
</evidence>